<evidence type="ECO:0000313" key="2">
    <source>
        <dbReference type="Proteomes" id="UP000244855"/>
    </source>
</evidence>
<dbReference type="Gene3D" id="3.30.420.40">
    <property type="match status" value="1"/>
</dbReference>
<dbReference type="PANTHER" id="PTHR30605">
    <property type="entry name" value="ANHYDRO-N-ACETYLMURAMIC ACID KINASE"/>
    <property type="match status" value="1"/>
</dbReference>
<proteinExistence type="predicted"/>
<accession>A0A2V1D2B4</accession>
<dbReference type="GO" id="GO:0006040">
    <property type="term" value="P:amino sugar metabolic process"/>
    <property type="evidence" value="ECO:0007669"/>
    <property type="project" value="InterPro"/>
</dbReference>
<keyword evidence="2" id="KW-1185">Reference proteome</keyword>
<sequence>MSARDIVATTTYITAKNMVTNYHRLLNTFSPNQKVDELFICGLGANNMNVVDHIKTALPDITTKSLDDIGIPGNAKASLRCAQLGLETLLGHAIDCVPVQTKEQQQQRLSGFMSKGKRWEETKKQILKFCGGNKILKEIALPNSLGIAFS</sequence>
<dbReference type="PANTHER" id="PTHR30605:SF0">
    <property type="entry name" value="ANHYDRO-N-ACETYLMURAMIC ACID KINASE"/>
    <property type="match status" value="1"/>
</dbReference>
<dbReference type="GO" id="GO:0009254">
    <property type="term" value="P:peptidoglycan turnover"/>
    <property type="evidence" value="ECO:0007669"/>
    <property type="project" value="InterPro"/>
</dbReference>
<organism evidence="1 2">
    <name type="scientific">Periconia macrospinosa</name>
    <dbReference type="NCBI Taxonomy" id="97972"/>
    <lineage>
        <taxon>Eukaryota</taxon>
        <taxon>Fungi</taxon>
        <taxon>Dikarya</taxon>
        <taxon>Ascomycota</taxon>
        <taxon>Pezizomycotina</taxon>
        <taxon>Dothideomycetes</taxon>
        <taxon>Pleosporomycetidae</taxon>
        <taxon>Pleosporales</taxon>
        <taxon>Massarineae</taxon>
        <taxon>Periconiaceae</taxon>
        <taxon>Periconia</taxon>
    </lineage>
</organism>
<gene>
    <name evidence="1" type="ORF">DM02DRAFT_635610</name>
</gene>
<dbReference type="GO" id="GO:0005524">
    <property type="term" value="F:ATP binding"/>
    <property type="evidence" value="ECO:0007669"/>
    <property type="project" value="InterPro"/>
</dbReference>
<dbReference type="GO" id="GO:0016773">
    <property type="term" value="F:phosphotransferase activity, alcohol group as acceptor"/>
    <property type="evidence" value="ECO:0007669"/>
    <property type="project" value="InterPro"/>
</dbReference>
<dbReference type="Proteomes" id="UP000244855">
    <property type="component" value="Unassembled WGS sequence"/>
</dbReference>
<dbReference type="Pfam" id="PF03702">
    <property type="entry name" value="AnmK"/>
    <property type="match status" value="1"/>
</dbReference>
<dbReference type="AlphaFoldDB" id="A0A2V1D2B4"/>
<dbReference type="EMBL" id="KZ805717">
    <property type="protein sequence ID" value="PVH92135.1"/>
    <property type="molecule type" value="Genomic_DNA"/>
</dbReference>
<reference evidence="1 2" key="1">
    <citation type="journal article" date="2018" name="Sci. Rep.">
        <title>Comparative genomics provides insights into the lifestyle and reveals functional heterogeneity of dark septate endophytic fungi.</title>
        <authorList>
            <person name="Knapp D.G."/>
            <person name="Nemeth J.B."/>
            <person name="Barry K."/>
            <person name="Hainaut M."/>
            <person name="Henrissat B."/>
            <person name="Johnson J."/>
            <person name="Kuo A."/>
            <person name="Lim J.H.P."/>
            <person name="Lipzen A."/>
            <person name="Nolan M."/>
            <person name="Ohm R.A."/>
            <person name="Tamas L."/>
            <person name="Grigoriev I.V."/>
            <person name="Spatafora J.W."/>
            <person name="Nagy L.G."/>
            <person name="Kovacs G.M."/>
        </authorList>
    </citation>
    <scope>NUCLEOTIDE SEQUENCE [LARGE SCALE GENOMIC DNA]</scope>
    <source>
        <strain evidence="1 2">DSE2036</strain>
    </source>
</reference>
<dbReference type="OrthoDB" id="5427593at2759"/>
<evidence type="ECO:0000313" key="1">
    <source>
        <dbReference type="EMBL" id="PVH92135.1"/>
    </source>
</evidence>
<protein>
    <submittedName>
        <fullName evidence="1">Uncharacterized protein</fullName>
    </submittedName>
</protein>
<dbReference type="STRING" id="97972.A0A2V1D2B4"/>
<dbReference type="InterPro" id="IPR005338">
    <property type="entry name" value="Anhydro_N_Ac-Mur_kinase"/>
</dbReference>
<name>A0A2V1D2B4_9PLEO</name>